<dbReference type="PROSITE" id="PS01174">
    <property type="entry name" value="LIPASE_GDXG_SER"/>
    <property type="match status" value="1"/>
</dbReference>
<dbReference type="RefSeq" id="WP_105592987.1">
    <property type="nucleotide sequence ID" value="NZ_PDET01000007.1"/>
</dbReference>
<dbReference type="EMBL" id="PDET01000007">
    <property type="protein sequence ID" value="PRD15204.1"/>
    <property type="molecule type" value="Genomic_DNA"/>
</dbReference>
<comment type="similarity">
    <text evidence="1">Belongs to the 'GDXG' lipolytic enzyme family.</text>
</comment>
<dbReference type="InterPro" id="IPR033140">
    <property type="entry name" value="Lipase_GDXG_put_SER_AS"/>
</dbReference>
<evidence type="ECO:0000259" key="5">
    <source>
        <dbReference type="Pfam" id="PF07859"/>
    </source>
</evidence>
<evidence type="ECO:0000313" key="7">
    <source>
        <dbReference type="Proteomes" id="UP000239181"/>
    </source>
</evidence>
<dbReference type="InterPro" id="IPR013094">
    <property type="entry name" value="AB_hydrolase_3"/>
</dbReference>
<dbReference type="AlphaFoldDB" id="A0A2S9IBV0"/>
<feature type="domain" description="Alpha/beta hydrolase fold-3" evidence="5">
    <location>
        <begin position="85"/>
        <end position="292"/>
    </location>
</feature>
<protein>
    <submittedName>
        <fullName evidence="6">Esterase</fullName>
    </submittedName>
</protein>
<dbReference type="InterPro" id="IPR029058">
    <property type="entry name" value="AB_hydrolase_fold"/>
</dbReference>
<evidence type="ECO:0000256" key="2">
    <source>
        <dbReference type="ARBA" id="ARBA00022801"/>
    </source>
</evidence>
<dbReference type="InterPro" id="IPR002168">
    <property type="entry name" value="Lipase_GDXG_HIS_AS"/>
</dbReference>
<organism evidence="6 7">
    <name type="scientific">Pantoea coffeiphila</name>
    <dbReference type="NCBI Taxonomy" id="1465635"/>
    <lineage>
        <taxon>Bacteria</taxon>
        <taxon>Pseudomonadati</taxon>
        <taxon>Pseudomonadota</taxon>
        <taxon>Gammaproteobacteria</taxon>
        <taxon>Enterobacterales</taxon>
        <taxon>Erwiniaceae</taxon>
        <taxon>Pantoea</taxon>
    </lineage>
</organism>
<dbReference type="GO" id="GO:0005829">
    <property type="term" value="C:cytosol"/>
    <property type="evidence" value="ECO:0007669"/>
    <property type="project" value="TreeGrafter"/>
</dbReference>
<dbReference type="PROSITE" id="PS01173">
    <property type="entry name" value="LIPASE_GDXG_HIS"/>
    <property type="match status" value="1"/>
</dbReference>
<dbReference type="PANTHER" id="PTHR23025:SF3">
    <property type="entry name" value="HORMONE-SENSITIVE LIPASE"/>
    <property type="match status" value="1"/>
</dbReference>
<dbReference type="PANTHER" id="PTHR23025">
    <property type="entry name" value="TRIACYLGLYCEROL LIPASE"/>
    <property type="match status" value="1"/>
</dbReference>
<reference evidence="6 7" key="1">
    <citation type="submission" date="2017-10" db="EMBL/GenBank/DDBJ databases">
        <title>Draft genome of two endophytic bacteria isolated from 'guarana' Paullinia cupana (Mart.) Ducke.</title>
        <authorList>
            <person name="Siqueira K.A."/>
            <person name="Liotti R.G."/>
            <person name="Mendes T.A."/>
            <person name="Soares M.A."/>
        </authorList>
    </citation>
    <scope>NUCLEOTIDE SEQUENCE [LARGE SCALE GENOMIC DNA]</scope>
    <source>
        <strain evidence="6 7">342</strain>
    </source>
</reference>
<dbReference type="GO" id="GO:0004771">
    <property type="term" value="F:sterol ester esterase activity"/>
    <property type="evidence" value="ECO:0007669"/>
    <property type="project" value="TreeGrafter"/>
</dbReference>
<proteinExistence type="inferred from homology"/>
<dbReference type="Pfam" id="PF07859">
    <property type="entry name" value="Abhydrolase_3"/>
    <property type="match status" value="1"/>
</dbReference>
<evidence type="ECO:0000313" key="6">
    <source>
        <dbReference type="EMBL" id="PRD15204.1"/>
    </source>
</evidence>
<evidence type="ECO:0000256" key="3">
    <source>
        <dbReference type="PROSITE-ProRule" id="PRU10038"/>
    </source>
</evidence>
<evidence type="ECO:0000256" key="4">
    <source>
        <dbReference type="SAM" id="MobiDB-lite"/>
    </source>
</evidence>
<dbReference type="Proteomes" id="UP000239181">
    <property type="component" value="Unassembled WGS sequence"/>
</dbReference>
<comment type="caution">
    <text evidence="6">The sequence shown here is derived from an EMBL/GenBank/DDBJ whole genome shotgun (WGS) entry which is preliminary data.</text>
</comment>
<evidence type="ECO:0000256" key="1">
    <source>
        <dbReference type="ARBA" id="ARBA00010515"/>
    </source>
</evidence>
<name>A0A2S9IBV0_9GAMM</name>
<dbReference type="GO" id="GO:0004806">
    <property type="term" value="F:triacylglycerol lipase activity"/>
    <property type="evidence" value="ECO:0007669"/>
    <property type="project" value="TreeGrafter"/>
</dbReference>
<feature type="region of interest" description="Disordered" evidence="4">
    <location>
        <begin position="21"/>
        <end position="46"/>
    </location>
</feature>
<sequence>MSLSGVPSAEMNALLRELQQEDAGLPDPTTLSPAEGRAQAERGNRRWNQQLPPMAQVTPFTLQEAGKPTITGTLYTPENAGPGAIVYVHGGGWAFCSAASHQRSARVLAVESGVPVLLFDYRLAPEHPYPAGLEDTQRLWQQLSSGKLFPHLDRQRLGLAGDSAGANLAVALMLSLPEDAVRPCCGLLFYGVYGADFTTASYQQFASGPGLTREKMQRYWHWYQPDTEARQQPLIAPLHASDAALKALPPLWLNAAEIDPLCSDSELFAARLHALGRDDRLSIVPGVVHGFMQMTLRLPAAVTAHKEAAHAWHHLTR</sequence>
<keyword evidence="2" id="KW-0378">Hydrolase</keyword>
<dbReference type="Gene3D" id="3.40.50.1820">
    <property type="entry name" value="alpha/beta hydrolase"/>
    <property type="match status" value="1"/>
</dbReference>
<keyword evidence="7" id="KW-1185">Reference proteome</keyword>
<feature type="active site" evidence="3">
    <location>
        <position position="163"/>
    </location>
</feature>
<dbReference type="SUPFAM" id="SSF53474">
    <property type="entry name" value="alpha/beta-Hydrolases"/>
    <property type="match status" value="1"/>
</dbReference>
<accession>A0A2S9IBV0</accession>
<dbReference type="GO" id="GO:0019433">
    <property type="term" value="P:triglyceride catabolic process"/>
    <property type="evidence" value="ECO:0007669"/>
    <property type="project" value="TreeGrafter"/>
</dbReference>
<dbReference type="OrthoDB" id="9806180at2"/>
<gene>
    <name evidence="6" type="ORF">CQW29_12100</name>
</gene>